<evidence type="ECO:0000313" key="3">
    <source>
        <dbReference type="EMBL" id="CAD8160733.1"/>
    </source>
</evidence>
<name>A0A8S1UA08_PAROT</name>
<dbReference type="EMBL" id="CAJJDP010000039">
    <property type="protein sequence ID" value="CAD8160733.1"/>
    <property type="molecule type" value="Genomic_DNA"/>
</dbReference>
<keyword evidence="4" id="KW-1185">Reference proteome</keyword>
<evidence type="ECO:0000256" key="1">
    <source>
        <dbReference type="SAM" id="Coils"/>
    </source>
</evidence>
<dbReference type="Proteomes" id="UP000683925">
    <property type="component" value="Unassembled WGS sequence"/>
</dbReference>
<evidence type="ECO:0000256" key="2">
    <source>
        <dbReference type="SAM" id="MobiDB-lite"/>
    </source>
</evidence>
<protein>
    <submittedName>
        <fullName evidence="3">Uncharacterized protein</fullName>
    </submittedName>
</protein>
<feature type="compositionally biased region" description="Basic and acidic residues" evidence="2">
    <location>
        <begin position="183"/>
        <end position="196"/>
    </location>
</feature>
<comment type="caution">
    <text evidence="3">The sequence shown here is derived from an EMBL/GenBank/DDBJ whole genome shotgun (WGS) entry which is preliminary data.</text>
</comment>
<proteinExistence type="predicted"/>
<reference evidence="3" key="1">
    <citation type="submission" date="2021-01" db="EMBL/GenBank/DDBJ databases">
        <authorList>
            <consortium name="Genoscope - CEA"/>
            <person name="William W."/>
        </authorList>
    </citation>
    <scope>NUCLEOTIDE SEQUENCE</scope>
</reference>
<organism evidence="3 4">
    <name type="scientific">Paramecium octaurelia</name>
    <dbReference type="NCBI Taxonomy" id="43137"/>
    <lineage>
        <taxon>Eukaryota</taxon>
        <taxon>Sar</taxon>
        <taxon>Alveolata</taxon>
        <taxon>Ciliophora</taxon>
        <taxon>Intramacronucleata</taxon>
        <taxon>Oligohymenophorea</taxon>
        <taxon>Peniculida</taxon>
        <taxon>Parameciidae</taxon>
        <taxon>Paramecium</taxon>
    </lineage>
</organism>
<evidence type="ECO:0000313" key="4">
    <source>
        <dbReference type="Proteomes" id="UP000683925"/>
    </source>
</evidence>
<sequence length="205" mass="24781">MTQQISNCKQASAKSQILELIKLIKQESQENQAERKQLNDQVIKLQDNKLQEEEPQLIFQNEICQQKISQLQDQVVGQQEFEIKYRKLINDIQFTQIMKINWKPSLMYLKMKQILQRFKSKSNQSMHKKQKYKIQKIKERIQMQKIFEQTQQLLKLEALSKIFTEQRKEQINDLQNQFNNRPSRQDDLDITKQLEKENEDLQEQI</sequence>
<keyword evidence="1" id="KW-0175">Coiled coil</keyword>
<gene>
    <name evidence="3" type="ORF">POCTA_138.1.T0390008</name>
</gene>
<feature type="region of interest" description="Disordered" evidence="2">
    <location>
        <begin position="175"/>
        <end position="205"/>
    </location>
</feature>
<dbReference type="AlphaFoldDB" id="A0A8S1UA08"/>
<accession>A0A8S1UA08</accession>
<feature type="coiled-coil region" evidence="1">
    <location>
        <begin position="17"/>
        <end position="48"/>
    </location>
</feature>